<sequence length="167" mass="19099">MPLGPSLRKALWSGYQLNPGTFEDFMKILIGEERGSTNVANEVDTLTLVHRYVYWKKRLSTRERADAPKIRCVWLSPSSFCVVPITLLISVRYSEESDRDEVVIAYIFFPSRCISDEDPRQLQHLIDNAADVQDAEDKGALEKWLKIMNAHKQSSGKLHFALIAFRA</sequence>
<keyword evidence="2" id="KW-1185">Reference proteome</keyword>
<dbReference type="EMBL" id="WIUZ02000002">
    <property type="protein sequence ID" value="KAF9790424.1"/>
    <property type="molecule type" value="Genomic_DNA"/>
</dbReference>
<dbReference type="Proteomes" id="UP000736335">
    <property type="component" value="Unassembled WGS sequence"/>
</dbReference>
<name>A0A9P6HM94_9AGAM</name>
<proteinExistence type="predicted"/>
<accession>A0A9P6HM94</accession>
<gene>
    <name evidence="1" type="ORF">BJ322DRAFT_1036349</name>
</gene>
<evidence type="ECO:0000313" key="1">
    <source>
        <dbReference type="EMBL" id="KAF9790424.1"/>
    </source>
</evidence>
<evidence type="ECO:0000313" key="2">
    <source>
        <dbReference type="Proteomes" id="UP000736335"/>
    </source>
</evidence>
<reference evidence="1" key="1">
    <citation type="journal article" date="2020" name="Nat. Commun.">
        <title>Large-scale genome sequencing of mycorrhizal fungi provides insights into the early evolution of symbiotic traits.</title>
        <authorList>
            <person name="Miyauchi S."/>
            <person name="Kiss E."/>
            <person name="Kuo A."/>
            <person name="Drula E."/>
            <person name="Kohler A."/>
            <person name="Sanchez-Garcia M."/>
            <person name="Morin E."/>
            <person name="Andreopoulos B."/>
            <person name="Barry K.W."/>
            <person name="Bonito G."/>
            <person name="Buee M."/>
            <person name="Carver A."/>
            <person name="Chen C."/>
            <person name="Cichocki N."/>
            <person name="Clum A."/>
            <person name="Culley D."/>
            <person name="Crous P.W."/>
            <person name="Fauchery L."/>
            <person name="Girlanda M."/>
            <person name="Hayes R.D."/>
            <person name="Keri Z."/>
            <person name="LaButti K."/>
            <person name="Lipzen A."/>
            <person name="Lombard V."/>
            <person name="Magnuson J."/>
            <person name="Maillard F."/>
            <person name="Murat C."/>
            <person name="Nolan M."/>
            <person name="Ohm R.A."/>
            <person name="Pangilinan J."/>
            <person name="Pereira M.F."/>
            <person name="Perotto S."/>
            <person name="Peter M."/>
            <person name="Pfister S."/>
            <person name="Riley R."/>
            <person name="Sitrit Y."/>
            <person name="Stielow J.B."/>
            <person name="Szollosi G."/>
            <person name="Zifcakova L."/>
            <person name="Stursova M."/>
            <person name="Spatafora J.W."/>
            <person name="Tedersoo L."/>
            <person name="Vaario L.M."/>
            <person name="Yamada A."/>
            <person name="Yan M."/>
            <person name="Wang P."/>
            <person name="Xu J."/>
            <person name="Bruns T."/>
            <person name="Baldrian P."/>
            <person name="Vilgalys R."/>
            <person name="Dunand C."/>
            <person name="Henrissat B."/>
            <person name="Grigoriev I.V."/>
            <person name="Hibbett D."/>
            <person name="Nagy L.G."/>
            <person name="Martin F.M."/>
        </authorList>
    </citation>
    <scope>NUCLEOTIDE SEQUENCE</scope>
    <source>
        <strain evidence="1">UH-Tt-Lm1</strain>
    </source>
</reference>
<organism evidence="1 2">
    <name type="scientific">Thelephora terrestris</name>
    <dbReference type="NCBI Taxonomy" id="56493"/>
    <lineage>
        <taxon>Eukaryota</taxon>
        <taxon>Fungi</taxon>
        <taxon>Dikarya</taxon>
        <taxon>Basidiomycota</taxon>
        <taxon>Agaricomycotina</taxon>
        <taxon>Agaricomycetes</taxon>
        <taxon>Thelephorales</taxon>
        <taxon>Thelephoraceae</taxon>
        <taxon>Thelephora</taxon>
    </lineage>
</organism>
<reference evidence="1" key="2">
    <citation type="submission" date="2020-11" db="EMBL/GenBank/DDBJ databases">
        <authorList>
            <consortium name="DOE Joint Genome Institute"/>
            <person name="Kuo A."/>
            <person name="Miyauchi S."/>
            <person name="Kiss E."/>
            <person name="Drula E."/>
            <person name="Kohler A."/>
            <person name="Sanchez-Garcia M."/>
            <person name="Andreopoulos B."/>
            <person name="Barry K.W."/>
            <person name="Bonito G."/>
            <person name="Buee M."/>
            <person name="Carver A."/>
            <person name="Chen C."/>
            <person name="Cichocki N."/>
            <person name="Clum A."/>
            <person name="Culley D."/>
            <person name="Crous P.W."/>
            <person name="Fauchery L."/>
            <person name="Girlanda M."/>
            <person name="Hayes R."/>
            <person name="Keri Z."/>
            <person name="Labutti K."/>
            <person name="Lipzen A."/>
            <person name="Lombard V."/>
            <person name="Magnuson J."/>
            <person name="Maillard F."/>
            <person name="Morin E."/>
            <person name="Murat C."/>
            <person name="Nolan M."/>
            <person name="Ohm R."/>
            <person name="Pangilinan J."/>
            <person name="Pereira M."/>
            <person name="Perotto S."/>
            <person name="Peter M."/>
            <person name="Riley R."/>
            <person name="Sitrit Y."/>
            <person name="Stielow B."/>
            <person name="Szollosi G."/>
            <person name="Zifcakova L."/>
            <person name="Stursova M."/>
            <person name="Spatafora J.W."/>
            <person name="Tedersoo L."/>
            <person name="Vaario L.-M."/>
            <person name="Yamada A."/>
            <person name="Yan M."/>
            <person name="Wang P."/>
            <person name="Xu J."/>
            <person name="Bruns T."/>
            <person name="Baldrian P."/>
            <person name="Vilgalys R."/>
            <person name="Henrissat B."/>
            <person name="Grigoriev I.V."/>
            <person name="Hibbett D."/>
            <person name="Nagy L.G."/>
            <person name="Martin F.M."/>
        </authorList>
    </citation>
    <scope>NUCLEOTIDE SEQUENCE</scope>
    <source>
        <strain evidence="1">UH-Tt-Lm1</strain>
    </source>
</reference>
<protein>
    <submittedName>
        <fullName evidence="1">Uncharacterized protein</fullName>
    </submittedName>
</protein>
<dbReference type="AlphaFoldDB" id="A0A9P6HM94"/>
<comment type="caution">
    <text evidence="1">The sequence shown here is derived from an EMBL/GenBank/DDBJ whole genome shotgun (WGS) entry which is preliminary data.</text>
</comment>